<dbReference type="Pfam" id="PF00924">
    <property type="entry name" value="MS_channel_2nd"/>
    <property type="match status" value="1"/>
</dbReference>
<evidence type="ECO:0000256" key="4">
    <source>
        <dbReference type="ARBA" id="ARBA00022692"/>
    </source>
</evidence>
<evidence type="ECO:0000256" key="3">
    <source>
        <dbReference type="ARBA" id="ARBA00022475"/>
    </source>
</evidence>
<keyword evidence="7" id="KW-0407">Ion channel</keyword>
<comment type="caution">
    <text evidence="7">Lacks conserved residue(s) required for the propagation of feature annotation.</text>
</comment>
<comment type="similarity">
    <text evidence="2 7">Belongs to the MscS (TC 1.A.23) family.</text>
</comment>
<dbReference type="EMBL" id="NNRM01000036">
    <property type="protein sequence ID" value="OYR24085.1"/>
    <property type="molecule type" value="Genomic_DNA"/>
</dbReference>
<gene>
    <name evidence="11" type="ORF">CEV34_3207</name>
</gene>
<comment type="subcellular location">
    <subcellularLocation>
        <location evidence="7">Cell inner membrane</location>
        <topology evidence="7">Multi-pass membrane protein</topology>
    </subcellularLocation>
    <subcellularLocation>
        <location evidence="1">Cell membrane</location>
        <topology evidence="1">Multi-pass membrane protein</topology>
    </subcellularLocation>
</comment>
<dbReference type="InterPro" id="IPR008910">
    <property type="entry name" value="MSC_TM_helix"/>
</dbReference>
<evidence type="ECO:0000259" key="8">
    <source>
        <dbReference type="Pfam" id="PF00924"/>
    </source>
</evidence>
<keyword evidence="7" id="KW-0813">Transport</keyword>
<dbReference type="Pfam" id="PF21082">
    <property type="entry name" value="MS_channel_3rd"/>
    <property type="match status" value="1"/>
</dbReference>
<dbReference type="InterPro" id="IPR010920">
    <property type="entry name" value="LSM_dom_sf"/>
</dbReference>
<sequence>MDQQMTNAFTAVPSGLGQLWALAIQYGLSLLGAIILLVGGWLIARFLSGWAYRGLSNVRGIDETLARFFSRVLHYALLLLVLVMVLGQFGVQTASIIAALGAAGLAIGLALQGTLQNIAAGIMLLVLRPFRVGEYIETASVKGTISEVGLFATELKTEDGLYLMAPNSTLWNTPITNFSREAQRRQLLSIAVAADSDIQSVKQTVAQIIKSDQRVSSNPAPRVMSDDLTADKITLRIEYWASSRDFYQTRNDIIDTLKAGLSDNAITLR</sequence>
<dbReference type="PANTHER" id="PTHR30221">
    <property type="entry name" value="SMALL-CONDUCTANCE MECHANOSENSITIVE CHANNEL"/>
    <property type="match status" value="1"/>
</dbReference>
<evidence type="ECO:0000256" key="2">
    <source>
        <dbReference type="ARBA" id="ARBA00008017"/>
    </source>
</evidence>
<dbReference type="Pfam" id="PF05552">
    <property type="entry name" value="MS_channel_1st_1"/>
    <property type="match status" value="1"/>
</dbReference>
<dbReference type="SUPFAM" id="SSF50182">
    <property type="entry name" value="Sm-like ribonucleoproteins"/>
    <property type="match status" value="1"/>
</dbReference>
<dbReference type="RefSeq" id="WP_007880539.1">
    <property type="nucleotide sequence ID" value="NZ_JBHEEM010000004.1"/>
</dbReference>
<dbReference type="Pfam" id="PF21088">
    <property type="entry name" value="MS_channel_1st"/>
    <property type="match status" value="1"/>
</dbReference>
<feature type="domain" description="Mechanosensitive ion channel MscS" evidence="8">
    <location>
        <begin position="114"/>
        <end position="180"/>
    </location>
</feature>
<feature type="transmembrane region" description="Helical" evidence="7">
    <location>
        <begin position="96"/>
        <end position="127"/>
    </location>
</feature>
<dbReference type="InterPro" id="IPR049278">
    <property type="entry name" value="MS_channel_C"/>
</dbReference>
<protein>
    <recommendedName>
        <fullName evidence="7">Small-conductance mechanosensitive channel</fullName>
    </recommendedName>
</protein>
<dbReference type="InterPro" id="IPR023408">
    <property type="entry name" value="MscS_beta-dom_sf"/>
</dbReference>
<dbReference type="AlphaFoldDB" id="A0A256GAC9"/>
<evidence type="ECO:0000256" key="7">
    <source>
        <dbReference type="RuleBase" id="RU369025"/>
    </source>
</evidence>
<comment type="subunit">
    <text evidence="7">Homoheptamer.</text>
</comment>
<dbReference type="GO" id="GO:0008381">
    <property type="term" value="F:mechanosensitive monoatomic ion channel activity"/>
    <property type="evidence" value="ECO:0007669"/>
    <property type="project" value="InterPro"/>
</dbReference>
<evidence type="ECO:0000313" key="12">
    <source>
        <dbReference type="Proteomes" id="UP000216188"/>
    </source>
</evidence>
<dbReference type="Proteomes" id="UP000216188">
    <property type="component" value="Unassembled WGS sequence"/>
</dbReference>
<proteinExistence type="inferred from homology"/>
<dbReference type="InterPro" id="IPR045275">
    <property type="entry name" value="MscS_archaea/bacteria_type"/>
</dbReference>
<dbReference type="SUPFAM" id="SSF82861">
    <property type="entry name" value="Mechanosensitive channel protein MscS (YggB), transmembrane region"/>
    <property type="match status" value="1"/>
</dbReference>
<evidence type="ECO:0000259" key="9">
    <source>
        <dbReference type="Pfam" id="PF21082"/>
    </source>
</evidence>
<evidence type="ECO:0000256" key="5">
    <source>
        <dbReference type="ARBA" id="ARBA00022989"/>
    </source>
</evidence>
<dbReference type="GO" id="GO:0005886">
    <property type="term" value="C:plasma membrane"/>
    <property type="evidence" value="ECO:0007669"/>
    <property type="project" value="UniProtKB-SubCell"/>
</dbReference>
<keyword evidence="7" id="KW-0406">Ion transport</keyword>
<reference evidence="11 12" key="1">
    <citation type="submission" date="2017-07" db="EMBL/GenBank/DDBJ databases">
        <title>Phylogenetic study on the rhizospheric bacterium Ochrobactrum sp. A44.</title>
        <authorList>
            <person name="Krzyzanowska D.M."/>
            <person name="Ossowicki A."/>
            <person name="Rajewska M."/>
            <person name="Maciag T."/>
            <person name="Kaczynski Z."/>
            <person name="Czerwicka M."/>
            <person name="Jafra S."/>
        </authorList>
    </citation>
    <scope>NUCLEOTIDE SEQUENCE [LARGE SCALE GENOMIC DNA]</scope>
    <source>
        <strain evidence="11 12">CCUG 30717</strain>
    </source>
</reference>
<feature type="domain" description="Mechanosensitive ion channel MscS C-terminal" evidence="9">
    <location>
        <begin position="188"/>
        <end position="266"/>
    </location>
</feature>
<keyword evidence="7" id="KW-0997">Cell inner membrane</keyword>
<keyword evidence="5 7" id="KW-1133">Transmembrane helix</keyword>
<feature type="transmembrane region" description="Helical" evidence="7">
    <location>
        <begin position="68"/>
        <end position="90"/>
    </location>
</feature>
<dbReference type="InterPro" id="IPR011066">
    <property type="entry name" value="MscS_channel_C_sf"/>
</dbReference>
<keyword evidence="3" id="KW-1003">Cell membrane</keyword>
<dbReference type="PANTHER" id="PTHR30221:SF1">
    <property type="entry name" value="SMALL-CONDUCTANCE MECHANOSENSITIVE CHANNEL"/>
    <property type="match status" value="1"/>
</dbReference>
<evidence type="ECO:0000259" key="10">
    <source>
        <dbReference type="Pfam" id="PF21088"/>
    </source>
</evidence>
<evidence type="ECO:0000313" key="11">
    <source>
        <dbReference type="EMBL" id="OYR24085.1"/>
    </source>
</evidence>
<dbReference type="InterPro" id="IPR049142">
    <property type="entry name" value="MS_channel_1st"/>
</dbReference>
<keyword evidence="6 7" id="KW-0472">Membrane</keyword>
<dbReference type="Gene3D" id="2.30.30.60">
    <property type="match status" value="1"/>
</dbReference>
<comment type="caution">
    <text evidence="11">The sequence shown here is derived from an EMBL/GenBank/DDBJ whole genome shotgun (WGS) entry which is preliminary data.</text>
</comment>
<organism evidence="11 12">
    <name type="scientific">Brucella pseudogrignonensis</name>
    <dbReference type="NCBI Taxonomy" id="419475"/>
    <lineage>
        <taxon>Bacteria</taxon>
        <taxon>Pseudomonadati</taxon>
        <taxon>Pseudomonadota</taxon>
        <taxon>Alphaproteobacteria</taxon>
        <taxon>Hyphomicrobiales</taxon>
        <taxon>Brucellaceae</taxon>
        <taxon>Brucella/Ochrobactrum group</taxon>
        <taxon>Brucella</taxon>
    </lineage>
</organism>
<dbReference type="SUPFAM" id="SSF82689">
    <property type="entry name" value="Mechanosensitive channel protein MscS (YggB), C-terminal domain"/>
    <property type="match status" value="1"/>
</dbReference>
<dbReference type="InterPro" id="IPR006685">
    <property type="entry name" value="MscS_channel_2nd"/>
</dbReference>
<comment type="function">
    <text evidence="7">Mechanosensitive channel that participates in the regulation of osmotic pressure changes within the cell, opening in response to stretch forces in the membrane lipid bilayer, without the need for other proteins. Contributes to normal resistance to hypoosmotic shock. Forms an ion channel of 1.0 nanosiemens conductance with a slight preference for anions.</text>
</comment>
<keyword evidence="12" id="KW-1185">Reference proteome</keyword>
<dbReference type="STRING" id="419475.A8A54_19730"/>
<dbReference type="Gene3D" id="1.10.287.1260">
    <property type="match status" value="1"/>
</dbReference>
<dbReference type="Gene3D" id="3.30.70.100">
    <property type="match status" value="1"/>
</dbReference>
<evidence type="ECO:0000256" key="1">
    <source>
        <dbReference type="ARBA" id="ARBA00004651"/>
    </source>
</evidence>
<feature type="domain" description="Mechanosensitive ion channel transmembrane helices 2/3" evidence="10">
    <location>
        <begin position="73"/>
        <end position="112"/>
    </location>
</feature>
<accession>A0A256GAC9</accession>
<name>A0A256GAC9_9HYPH</name>
<feature type="transmembrane region" description="Helical" evidence="7">
    <location>
        <begin position="20"/>
        <end position="47"/>
    </location>
</feature>
<dbReference type="InterPro" id="IPR011014">
    <property type="entry name" value="MscS_channel_TM-2"/>
</dbReference>
<evidence type="ECO:0000256" key="6">
    <source>
        <dbReference type="ARBA" id="ARBA00023136"/>
    </source>
</evidence>
<keyword evidence="4 7" id="KW-0812">Transmembrane</keyword>